<evidence type="ECO:0000313" key="2">
    <source>
        <dbReference type="Proteomes" id="UP000299102"/>
    </source>
</evidence>
<gene>
    <name evidence="1" type="ORF">EVAR_51619_1</name>
</gene>
<protein>
    <submittedName>
        <fullName evidence="1">Uncharacterized protein</fullName>
    </submittedName>
</protein>
<name>A0A4C1YC98_EUMVA</name>
<dbReference type="AlphaFoldDB" id="A0A4C1YC98"/>
<dbReference type="Proteomes" id="UP000299102">
    <property type="component" value="Unassembled WGS sequence"/>
</dbReference>
<proteinExistence type="predicted"/>
<accession>A0A4C1YC98</accession>
<organism evidence="1 2">
    <name type="scientific">Eumeta variegata</name>
    <name type="common">Bagworm moth</name>
    <name type="synonym">Eumeta japonica</name>
    <dbReference type="NCBI Taxonomy" id="151549"/>
    <lineage>
        <taxon>Eukaryota</taxon>
        <taxon>Metazoa</taxon>
        <taxon>Ecdysozoa</taxon>
        <taxon>Arthropoda</taxon>
        <taxon>Hexapoda</taxon>
        <taxon>Insecta</taxon>
        <taxon>Pterygota</taxon>
        <taxon>Neoptera</taxon>
        <taxon>Endopterygota</taxon>
        <taxon>Lepidoptera</taxon>
        <taxon>Glossata</taxon>
        <taxon>Ditrysia</taxon>
        <taxon>Tineoidea</taxon>
        <taxon>Psychidae</taxon>
        <taxon>Oiketicinae</taxon>
        <taxon>Eumeta</taxon>
    </lineage>
</organism>
<comment type="caution">
    <text evidence="1">The sequence shown here is derived from an EMBL/GenBank/DDBJ whole genome shotgun (WGS) entry which is preliminary data.</text>
</comment>
<keyword evidence="2" id="KW-1185">Reference proteome</keyword>
<dbReference type="EMBL" id="BGZK01001183">
    <property type="protein sequence ID" value="GBP73706.1"/>
    <property type="molecule type" value="Genomic_DNA"/>
</dbReference>
<reference evidence="1 2" key="1">
    <citation type="journal article" date="2019" name="Commun. Biol.">
        <title>The bagworm genome reveals a unique fibroin gene that provides high tensile strength.</title>
        <authorList>
            <person name="Kono N."/>
            <person name="Nakamura H."/>
            <person name="Ohtoshi R."/>
            <person name="Tomita M."/>
            <person name="Numata K."/>
            <person name="Arakawa K."/>
        </authorList>
    </citation>
    <scope>NUCLEOTIDE SEQUENCE [LARGE SCALE GENOMIC DNA]</scope>
</reference>
<evidence type="ECO:0000313" key="1">
    <source>
        <dbReference type="EMBL" id="GBP73706.1"/>
    </source>
</evidence>
<sequence length="111" mass="12763">MRLFIKELKDPNCSNHYHWPSSCSTSLYTKDTDDSTRSAKSHLKGFNFRVKTSFEFTVNKSQGQTFERNVLLMANCEAALLTGGISASAPWRPPCNRRRINAWSAEDFRRE</sequence>